<dbReference type="InterPro" id="IPR017853">
    <property type="entry name" value="GH"/>
</dbReference>
<dbReference type="Proteomes" id="UP000198420">
    <property type="component" value="Unassembled WGS sequence"/>
</dbReference>
<protein>
    <recommendedName>
        <fullName evidence="3">GH26 domain-containing protein</fullName>
    </recommendedName>
</protein>
<sequence>MARNRNAILWGTCPRNLSGSDFAAKDAAYGPLTIRRSYQPATAGMPASWAACNGGVDVGKRASCWSGKPSITAMAGGKLDAQTLTFLRSIPKSHLAFVSIWHEGDGKIRNGTFRLGTYTAALKRFCELVQQVRSEGWPHLHTIQILTAWSGTSPKTGSTYAETWPGDGLVDVLGVDGYSHVGSGPALWGPAVRFARSKGIPWAVPEIGYGSTGTQNVNWMKDQIAYLTTTAGGGKHTRCAFACWFDTIGPISTPTPGNDSRWISAAKAASRTYYSDYTEFVL</sequence>
<name>A0A238X898_9ACTN</name>
<gene>
    <name evidence="1" type="ORF">SAMN06265355_10440</name>
</gene>
<evidence type="ECO:0000313" key="1">
    <source>
        <dbReference type="EMBL" id="SNR54763.1"/>
    </source>
</evidence>
<reference evidence="2" key="1">
    <citation type="submission" date="2017-06" db="EMBL/GenBank/DDBJ databases">
        <authorList>
            <person name="Varghese N."/>
            <person name="Submissions S."/>
        </authorList>
    </citation>
    <scope>NUCLEOTIDE SEQUENCE [LARGE SCALE GENOMIC DNA]</scope>
    <source>
        <strain evidence="2">DSM 44485</strain>
    </source>
</reference>
<evidence type="ECO:0008006" key="3">
    <source>
        <dbReference type="Google" id="ProtNLM"/>
    </source>
</evidence>
<dbReference type="SUPFAM" id="SSF51445">
    <property type="entry name" value="(Trans)glycosidases"/>
    <property type="match status" value="1"/>
</dbReference>
<dbReference type="OrthoDB" id="3462009at2"/>
<dbReference type="RefSeq" id="WP_089311707.1">
    <property type="nucleotide sequence ID" value="NZ_FZNP01000004.1"/>
</dbReference>
<proteinExistence type="predicted"/>
<accession>A0A238X898</accession>
<keyword evidence="2" id="KW-1185">Reference proteome</keyword>
<organism evidence="1 2">
    <name type="scientific">Actinomadura mexicana</name>
    <dbReference type="NCBI Taxonomy" id="134959"/>
    <lineage>
        <taxon>Bacteria</taxon>
        <taxon>Bacillati</taxon>
        <taxon>Actinomycetota</taxon>
        <taxon>Actinomycetes</taxon>
        <taxon>Streptosporangiales</taxon>
        <taxon>Thermomonosporaceae</taxon>
        <taxon>Actinomadura</taxon>
    </lineage>
</organism>
<evidence type="ECO:0000313" key="2">
    <source>
        <dbReference type="Proteomes" id="UP000198420"/>
    </source>
</evidence>
<dbReference type="Gene3D" id="3.20.20.80">
    <property type="entry name" value="Glycosidases"/>
    <property type="match status" value="1"/>
</dbReference>
<dbReference type="AlphaFoldDB" id="A0A238X898"/>
<dbReference type="EMBL" id="FZNP01000004">
    <property type="protein sequence ID" value="SNR54763.1"/>
    <property type="molecule type" value="Genomic_DNA"/>
</dbReference>